<accession>A0A401GS06</accession>
<feature type="compositionally biased region" description="Basic and acidic residues" evidence="1">
    <location>
        <begin position="159"/>
        <end position="170"/>
    </location>
</feature>
<evidence type="ECO:0000256" key="1">
    <source>
        <dbReference type="SAM" id="MobiDB-lite"/>
    </source>
</evidence>
<feature type="region of interest" description="Disordered" evidence="1">
    <location>
        <begin position="347"/>
        <end position="456"/>
    </location>
</feature>
<name>A0A401GS06_9APHY</name>
<dbReference type="EMBL" id="BFAD01000007">
    <property type="protein sequence ID" value="GBE85007.1"/>
    <property type="molecule type" value="Genomic_DNA"/>
</dbReference>
<dbReference type="RefSeq" id="XP_027615920.1">
    <property type="nucleotide sequence ID" value="XM_027760119.1"/>
</dbReference>
<keyword evidence="3" id="KW-1185">Reference proteome</keyword>
<comment type="caution">
    <text evidence="2">The sequence shown here is derived from an EMBL/GenBank/DDBJ whole genome shotgun (WGS) entry which is preliminary data.</text>
</comment>
<dbReference type="AlphaFoldDB" id="A0A401GS06"/>
<gene>
    <name evidence="2" type="ORF">SCP_0701930</name>
</gene>
<feature type="compositionally biased region" description="Basic and acidic residues" evidence="1">
    <location>
        <begin position="363"/>
        <end position="378"/>
    </location>
</feature>
<feature type="region of interest" description="Disordered" evidence="1">
    <location>
        <begin position="1"/>
        <end position="113"/>
    </location>
</feature>
<dbReference type="GeneID" id="38781924"/>
<feature type="compositionally biased region" description="Basic and acidic residues" evidence="1">
    <location>
        <begin position="443"/>
        <end position="456"/>
    </location>
</feature>
<organism evidence="2 3">
    <name type="scientific">Sparassis crispa</name>
    <dbReference type="NCBI Taxonomy" id="139825"/>
    <lineage>
        <taxon>Eukaryota</taxon>
        <taxon>Fungi</taxon>
        <taxon>Dikarya</taxon>
        <taxon>Basidiomycota</taxon>
        <taxon>Agaricomycotina</taxon>
        <taxon>Agaricomycetes</taxon>
        <taxon>Polyporales</taxon>
        <taxon>Sparassidaceae</taxon>
        <taxon>Sparassis</taxon>
    </lineage>
</organism>
<reference evidence="2 3" key="1">
    <citation type="journal article" date="2018" name="Sci. Rep.">
        <title>Genome sequence of the cauliflower mushroom Sparassis crispa (Hanabiratake) and its association with beneficial usage.</title>
        <authorList>
            <person name="Kiyama R."/>
            <person name="Furutani Y."/>
            <person name="Kawaguchi K."/>
            <person name="Nakanishi T."/>
        </authorList>
    </citation>
    <scope>NUCLEOTIDE SEQUENCE [LARGE SCALE GENOMIC DNA]</scope>
</reference>
<evidence type="ECO:0000313" key="2">
    <source>
        <dbReference type="EMBL" id="GBE85007.1"/>
    </source>
</evidence>
<feature type="region of interest" description="Disordered" evidence="1">
    <location>
        <begin position="185"/>
        <end position="209"/>
    </location>
</feature>
<feature type="compositionally biased region" description="Basic and acidic residues" evidence="1">
    <location>
        <begin position="400"/>
        <end position="429"/>
    </location>
</feature>
<dbReference type="Proteomes" id="UP000287166">
    <property type="component" value="Unassembled WGS sequence"/>
</dbReference>
<protein>
    <submittedName>
        <fullName evidence="2">Uncharacterized protein</fullName>
    </submittedName>
</protein>
<feature type="compositionally biased region" description="Basic and acidic residues" evidence="1">
    <location>
        <begin position="82"/>
        <end position="99"/>
    </location>
</feature>
<dbReference type="OrthoDB" id="39175at2759"/>
<sequence length="534" mass="60248">MEQREEGKRQSSLPISLIPHLYTGPQQRRNPSGEAAQLETTSEGGERTGRESPYASHPVPSYPVSHAGTLTLTPAAFEDDSERGSRCRSRSPEIQDVHRTRSPRQTEASFLTHPARPFRANTISSDLAYYSHTPYSVPAPSLREATWGQGEAGPSTYHTRQESREEAFQREARRLQYSSQYASQYAGPEHLPPPPRHLPGNLALQEESGHSHNYDDRRVFDPAYAARFGGGSTGTLEHSHPVTREAVAYQDRITAQTRHILNYPGLQTSGSERPRVPEHSYEHLHTYGPGAQFETHGMYSDNTFFQSVPIASPVPRQRILPDIQLQPNIESGLPLTPFYSDTSPLPLWSTTYEDDDHGTEASTSREKTRDDTSRERQTGSRRKKREREKTPSPEAPEASRAPEERPRKIPKKTEGHRILPHSLWKDSQRQAKAKASNKTNGRLQDKVKAKASDDTNTRHQIHLGASKETMKMDLHDRKILSKVLQCIVIARFDQIDIEGGFSNKMHVRQYPAANVGCQCAQHSHPHLRSRLLWS</sequence>
<proteinExistence type="predicted"/>
<feature type="region of interest" description="Disordered" evidence="1">
    <location>
        <begin position="147"/>
        <end position="170"/>
    </location>
</feature>
<evidence type="ECO:0000313" key="3">
    <source>
        <dbReference type="Proteomes" id="UP000287166"/>
    </source>
</evidence>
<dbReference type="InParanoid" id="A0A401GS06"/>